<dbReference type="RefSeq" id="XP_022507019.1">
    <property type="nucleotide sequence ID" value="XM_022660649.1"/>
</dbReference>
<dbReference type="InterPro" id="IPR012479">
    <property type="entry name" value="SAP30BP"/>
</dbReference>
<dbReference type="PANTHER" id="PTHR13464:SF0">
    <property type="entry name" value="SAP30-BINDING PROTEIN"/>
    <property type="match status" value="1"/>
</dbReference>
<dbReference type="Proteomes" id="UP000077002">
    <property type="component" value="Unassembled WGS sequence"/>
</dbReference>
<keyword evidence="3" id="KW-1185">Reference proteome</keyword>
<dbReference type="Pfam" id="PF07818">
    <property type="entry name" value="HCNGP"/>
    <property type="match status" value="1"/>
</dbReference>
<dbReference type="EMBL" id="LVKK01000130">
    <property type="protein sequence ID" value="OAG35067.1"/>
    <property type="molecule type" value="Genomic_DNA"/>
</dbReference>
<organism evidence="2 3">
    <name type="scientific">Fonsecaea monophora</name>
    <dbReference type="NCBI Taxonomy" id="254056"/>
    <lineage>
        <taxon>Eukaryota</taxon>
        <taxon>Fungi</taxon>
        <taxon>Dikarya</taxon>
        <taxon>Ascomycota</taxon>
        <taxon>Pezizomycotina</taxon>
        <taxon>Eurotiomycetes</taxon>
        <taxon>Chaetothyriomycetidae</taxon>
        <taxon>Chaetothyriales</taxon>
        <taxon>Herpotrichiellaceae</taxon>
        <taxon>Fonsecaea</taxon>
    </lineage>
</organism>
<feature type="compositionally biased region" description="Polar residues" evidence="1">
    <location>
        <begin position="44"/>
        <end position="61"/>
    </location>
</feature>
<dbReference type="GeneID" id="34605851"/>
<comment type="caution">
    <text evidence="2">The sequence shown here is derived from an EMBL/GenBank/DDBJ whole genome shotgun (WGS) entry which is preliminary data.</text>
</comment>
<dbReference type="GO" id="GO:0006355">
    <property type="term" value="P:regulation of DNA-templated transcription"/>
    <property type="evidence" value="ECO:0007669"/>
    <property type="project" value="InterPro"/>
</dbReference>
<dbReference type="PANTHER" id="PTHR13464">
    <property type="entry name" value="TRANSCRIPTIONAL REGULATOR PROTEIN HCNGP"/>
    <property type="match status" value="1"/>
</dbReference>
<evidence type="ECO:0008006" key="4">
    <source>
        <dbReference type="Google" id="ProtNLM"/>
    </source>
</evidence>
<evidence type="ECO:0000256" key="1">
    <source>
        <dbReference type="SAM" id="MobiDB-lite"/>
    </source>
</evidence>
<evidence type="ECO:0000313" key="2">
    <source>
        <dbReference type="EMBL" id="OAG35067.1"/>
    </source>
</evidence>
<protein>
    <recommendedName>
        <fullName evidence="4">HCNGP-like protein</fullName>
    </recommendedName>
</protein>
<dbReference type="AlphaFoldDB" id="A0A177ESV0"/>
<sequence length="253" mass="27147">MSGLVSYESSSDEEGLRTPEAAPGMTAKGKPAVPANSAIPTEGIENSSDSQRLPATDTGASTGIGNGPILGPTMPVQMHSEDDIVEQQSSTETSQRHMSERETIHVLTQATHPMTAIPPSPPGSPDPALDAKFKRFVELKAKGVHFNEDLAKKSTFRNPALLATMMARAGVDGDDQYRTALPREVWDPLGFPPSGYKEELHRNQQNLREQDSNLKKTLSAAGKRTIEFTSGKISGTSSRESTPGAANKRKRPG</sequence>
<feature type="region of interest" description="Disordered" evidence="1">
    <location>
        <begin position="200"/>
        <end position="253"/>
    </location>
</feature>
<proteinExistence type="predicted"/>
<reference evidence="2 3" key="1">
    <citation type="submission" date="2016-03" db="EMBL/GenBank/DDBJ databases">
        <title>Draft genome sequence of the Fonsecaea monophora CBS 269.37.</title>
        <authorList>
            <person name="Bombassaro A."/>
            <person name="Vinicius W.A."/>
            <person name="De Hoog S."/>
            <person name="Sun J."/>
            <person name="Souza E.M."/>
            <person name="Raittz R.T."/>
            <person name="Costa F."/>
            <person name="Leao A.C."/>
            <person name="Tadra-Sfeir M.Z."/>
            <person name="Baura V."/>
            <person name="Balsanelli E."/>
            <person name="Pedrosa F.O."/>
            <person name="Moreno L.F."/>
            <person name="Steffens M.B."/>
            <person name="Xi L."/>
            <person name="Bocca A.L."/>
            <person name="Felipe M.S."/>
            <person name="Teixeira M."/>
            <person name="Telles Filho F.Q."/>
            <person name="Azevedo C.M."/>
            <person name="Gomes R."/>
            <person name="Vicente V.A."/>
        </authorList>
    </citation>
    <scope>NUCLEOTIDE SEQUENCE [LARGE SCALE GENOMIC DNA]</scope>
    <source>
        <strain evidence="2 3">CBS 269.37</strain>
    </source>
</reference>
<feature type="compositionally biased region" description="Basic and acidic residues" evidence="1">
    <location>
        <begin position="200"/>
        <end position="214"/>
    </location>
</feature>
<gene>
    <name evidence="2" type="ORF">AYO21_10740</name>
</gene>
<dbReference type="GO" id="GO:0005634">
    <property type="term" value="C:nucleus"/>
    <property type="evidence" value="ECO:0007669"/>
    <property type="project" value="TreeGrafter"/>
</dbReference>
<feature type="region of interest" description="Disordered" evidence="1">
    <location>
        <begin position="1"/>
        <end position="76"/>
    </location>
</feature>
<evidence type="ECO:0000313" key="3">
    <source>
        <dbReference type="Proteomes" id="UP000077002"/>
    </source>
</evidence>
<feature type="compositionally biased region" description="Polar residues" evidence="1">
    <location>
        <begin position="227"/>
        <end position="241"/>
    </location>
</feature>
<name>A0A177ESV0_9EURO</name>
<dbReference type="OrthoDB" id="1714508at2759"/>
<accession>A0A177ESV0</accession>